<feature type="transmembrane region" description="Helical" evidence="3">
    <location>
        <begin position="993"/>
        <end position="1010"/>
    </location>
</feature>
<dbReference type="SUPFAM" id="SSF48371">
    <property type="entry name" value="ARM repeat"/>
    <property type="match status" value="1"/>
</dbReference>
<dbReference type="InterPro" id="IPR010090">
    <property type="entry name" value="Phage_tape_meas"/>
</dbReference>
<feature type="domain" description="Phage tail tape measure protein" evidence="4">
    <location>
        <begin position="103"/>
        <end position="292"/>
    </location>
</feature>
<sequence>MANAATMSIIINAKDMASKTIAGIGGSLNNLQKTANRVQRSFNDFKNSYNELARGAEIALGAIGAAGGAIFMFSKNTEKAMANASTMFNKTAKDFEKYLGKDISKISMQYGQNLESMWQATYDLGSAGITLENVPAVLQKVAKAAVAGNTDTSTAFTGAIKQIKAFGLEIKDLERVFAVQFQSVQKGLLTYEELAQSIPEVAATARTLGENWVDATATFAELTKYMPDASQAANALSNVYNELTEKSESLKEAGIELYRDGKFIGFSKVLRQITSQIDGKTNEEVAQFFNSLGLSEEAGNAVKSLVNNYESLQNTLSSTTDDVSALNEMFEKQTSTAEWQFRKLVVVLDNLKQTIYSAFKDTLGKWIQKAAVWVQGLTRWIEENKDQFVELISAVVRLLGVIIGFNIALNIFSKLGSVLSALTNPFTWILGAIAAVFTMLEDQQKEAIFEWIGKAIDNIISYVKELFSLLSNDGFMAVLQKIFKDIGSLFGNIGNFTIGIAVEVVKWLGDKIPEWINKGKQAIDMLIAKVDESGLPQWAKNVLKGALNTAKLALELAGDAYDWLSGIIGATKEMFLNIKNGEDSPLSAVLKWLSSIVDTTVKFGINILSDVLGWLYGLFGADSEAVENFKINLEGTAWEWYEKMKEWEDNAIQITLDLLMGKNEFEDGTLFNIGPFGEEKKNDGWLKYLIPSPEIFLPGGYKGGQFDVGGYTGDGGKYQPAGIVHAGEYVIPQWLVKKAPGLVGTIENVRKQGYANGGAVGFLPGYFDGGDVVELLKKYFIGGEEDSGVSKDINTTTDTVGYIFDFVKNYIPEQEEELSVIQQAVNEMLGIQKSDEEKPEKSNVEKTIDKLYTFFPEMKQYYDKDKGEAGNLGKIFSLGMAGQGSMKDNFLGGFAGLFKDLIGPLGEAVAMLSNVQALLNPITTIVEGMMTILGPLINNALMPFVNILTNLGKMLGTLLVPLLNPLLAGLQILGNVLTWVYNKVLVPIGKGMYIVFASIASGFNWVYNVVSDIIKGLTFGAINMGKRAVKSMDQIIKEAGEKFQEIDIKKQDEYNTEYKSSVTSSGPENVYNTFNINANDSFIQDSQEKFKTLIFKLIKEYEKESGLKFAT</sequence>
<dbReference type="EMBL" id="FMYV01000004">
    <property type="protein sequence ID" value="SDC46626.1"/>
    <property type="molecule type" value="Genomic_DNA"/>
</dbReference>
<dbReference type="Proteomes" id="UP000199322">
    <property type="component" value="Unassembled WGS sequence"/>
</dbReference>
<keyword evidence="3" id="KW-0812">Transmembrane</keyword>
<evidence type="ECO:0000256" key="3">
    <source>
        <dbReference type="SAM" id="Phobius"/>
    </source>
</evidence>
<keyword evidence="3" id="KW-0472">Membrane</keyword>
<dbReference type="RefSeq" id="WP_091403527.1">
    <property type="nucleotide sequence ID" value="NZ_FMYV01000004.1"/>
</dbReference>
<evidence type="ECO:0000256" key="2">
    <source>
        <dbReference type="SAM" id="Coils"/>
    </source>
</evidence>
<protein>
    <submittedName>
        <fullName evidence="5">Phage tail tape measure protein, TP901 family, core region</fullName>
    </submittedName>
</protein>
<feature type="coiled-coil region" evidence="2">
    <location>
        <begin position="295"/>
        <end position="329"/>
    </location>
</feature>
<proteinExistence type="predicted"/>
<dbReference type="NCBIfam" id="TIGR01760">
    <property type="entry name" value="tape_meas_TP901"/>
    <property type="match status" value="1"/>
</dbReference>
<keyword evidence="1" id="KW-1188">Viral release from host cell</keyword>
<accession>A0A1G6LVA0</accession>
<keyword evidence="2" id="KW-0175">Coiled coil</keyword>
<evidence type="ECO:0000259" key="4">
    <source>
        <dbReference type="Pfam" id="PF10145"/>
    </source>
</evidence>
<dbReference type="PANTHER" id="PTHR37813">
    <property type="entry name" value="FELS-2 PROPHAGE PROTEIN"/>
    <property type="match status" value="1"/>
</dbReference>
<dbReference type="InterPro" id="IPR016024">
    <property type="entry name" value="ARM-type_fold"/>
</dbReference>
<name>A0A1G6LVA0_9BACT</name>
<keyword evidence="6" id="KW-1185">Reference proteome</keyword>
<dbReference type="Pfam" id="PF10145">
    <property type="entry name" value="PhageMin_Tail"/>
    <property type="match status" value="1"/>
</dbReference>
<evidence type="ECO:0000313" key="5">
    <source>
        <dbReference type="EMBL" id="SDC46626.1"/>
    </source>
</evidence>
<feature type="transmembrane region" description="Helical" evidence="3">
    <location>
        <begin position="388"/>
        <end position="412"/>
    </location>
</feature>
<reference evidence="5 6" key="1">
    <citation type="submission" date="2016-10" db="EMBL/GenBank/DDBJ databases">
        <authorList>
            <person name="de Groot N.N."/>
        </authorList>
    </citation>
    <scope>NUCLEOTIDE SEQUENCE [LARGE SCALE GENOMIC DNA]</scope>
    <source>
        <strain evidence="5 6">WG14</strain>
    </source>
</reference>
<dbReference type="PANTHER" id="PTHR37813:SF1">
    <property type="entry name" value="FELS-2 PROPHAGE PROTEIN"/>
    <property type="match status" value="1"/>
</dbReference>
<feature type="transmembrane region" description="Helical" evidence="3">
    <location>
        <begin position="418"/>
        <end position="440"/>
    </location>
</feature>
<gene>
    <name evidence="5" type="ORF">SAMN04488588_1143</name>
</gene>
<dbReference type="STRING" id="28234.SAMN04488588_1143"/>
<organism evidence="5 6">
    <name type="scientific">Geotoga petraea</name>
    <dbReference type="NCBI Taxonomy" id="28234"/>
    <lineage>
        <taxon>Bacteria</taxon>
        <taxon>Thermotogati</taxon>
        <taxon>Thermotogota</taxon>
        <taxon>Thermotogae</taxon>
        <taxon>Petrotogales</taxon>
        <taxon>Petrotogaceae</taxon>
        <taxon>Geotoga</taxon>
    </lineage>
</organism>
<feature type="transmembrane region" description="Helical" evidence="3">
    <location>
        <begin position="958"/>
        <end position="981"/>
    </location>
</feature>
<evidence type="ECO:0000313" key="6">
    <source>
        <dbReference type="Proteomes" id="UP000199322"/>
    </source>
</evidence>
<evidence type="ECO:0000256" key="1">
    <source>
        <dbReference type="ARBA" id="ARBA00022612"/>
    </source>
</evidence>
<keyword evidence="3" id="KW-1133">Transmembrane helix</keyword>
<dbReference type="AlphaFoldDB" id="A0A1G6LVA0"/>